<proteinExistence type="predicted"/>
<gene>
    <name evidence="1" type="ORF">SDC9_206953</name>
</gene>
<evidence type="ECO:0000313" key="1">
    <source>
        <dbReference type="EMBL" id="MPN59232.1"/>
    </source>
</evidence>
<name>A0A645J7X6_9ZZZZ</name>
<comment type="caution">
    <text evidence="1">The sequence shown here is derived from an EMBL/GenBank/DDBJ whole genome shotgun (WGS) entry which is preliminary data.</text>
</comment>
<dbReference type="EMBL" id="VSSQ01133002">
    <property type="protein sequence ID" value="MPN59232.1"/>
    <property type="molecule type" value="Genomic_DNA"/>
</dbReference>
<protein>
    <submittedName>
        <fullName evidence="1">Uncharacterized protein</fullName>
    </submittedName>
</protein>
<sequence>MRRDRIDVGILGEGLHHVKEQGFVILVVEQLRTEEIVIDALGPAVDSADQ</sequence>
<reference evidence="1" key="1">
    <citation type="submission" date="2019-08" db="EMBL/GenBank/DDBJ databases">
        <authorList>
            <person name="Kucharzyk K."/>
            <person name="Murdoch R.W."/>
            <person name="Higgins S."/>
            <person name="Loffler F."/>
        </authorList>
    </citation>
    <scope>NUCLEOTIDE SEQUENCE</scope>
</reference>
<dbReference type="AlphaFoldDB" id="A0A645J7X6"/>
<accession>A0A645J7X6</accession>
<organism evidence="1">
    <name type="scientific">bioreactor metagenome</name>
    <dbReference type="NCBI Taxonomy" id="1076179"/>
    <lineage>
        <taxon>unclassified sequences</taxon>
        <taxon>metagenomes</taxon>
        <taxon>ecological metagenomes</taxon>
    </lineage>
</organism>